<organism evidence="1 2">
    <name type="scientific">Cervus elaphus hippelaphus</name>
    <name type="common">European red deer</name>
    <dbReference type="NCBI Taxonomy" id="46360"/>
    <lineage>
        <taxon>Eukaryota</taxon>
        <taxon>Metazoa</taxon>
        <taxon>Chordata</taxon>
        <taxon>Craniata</taxon>
        <taxon>Vertebrata</taxon>
        <taxon>Euteleostomi</taxon>
        <taxon>Mammalia</taxon>
        <taxon>Eutheria</taxon>
        <taxon>Laurasiatheria</taxon>
        <taxon>Artiodactyla</taxon>
        <taxon>Ruminantia</taxon>
        <taxon>Pecora</taxon>
        <taxon>Cervidae</taxon>
        <taxon>Cervinae</taxon>
        <taxon>Cervus</taxon>
    </lineage>
</organism>
<accession>A0A212CC51</accession>
<keyword evidence="2" id="KW-1185">Reference proteome</keyword>
<protein>
    <submittedName>
        <fullName evidence="1">ZMYND8</fullName>
    </submittedName>
</protein>
<name>A0A212CC51_CEREH</name>
<dbReference type="EMBL" id="MKHE01000023">
    <property type="protein sequence ID" value="OWK03512.1"/>
    <property type="molecule type" value="Genomic_DNA"/>
</dbReference>
<evidence type="ECO:0000313" key="2">
    <source>
        <dbReference type="Proteomes" id="UP000242450"/>
    </source>
</evidence>
<gene>
    <name evidence="1" type="ORF">Celaphus_00008061</name>
</gene>
<evidence type="ECO:0000313" key="1">
    <source>
        <dbReference type="EMBL" id="OWK03512.1"/>
    </source>
</evidence>
<reference evidence="1 2" key="1">
    <citation type="journal article" date="2018" name="Mol. Genet. Genomics">
        <title>The red deer Cervus elaphus genome CerEla1.0: sequencing, annotating, genes, and chromosomes.</title>
        <authorList>
            <person name="Bana N.A."/>
            <person name="Nyiri A."/>
            <person name="Nagy J."/>
            <person name="Frank K."/>
            <person name="Nagy T."/>
            <person name="Steger V."/>
            <person name="Schiller M."/>
            <person name="Lakatos P."/>
            <person name="Sugar L."/>
            <person name="Horn P."/>
            <person name="Barta E."/>
            <person name="Orosz L."/>
        </authorList>
    </citation>
    <scope>NUCLEOTIDE SEQUENCE [LARGE SCALE GENOMIC DNA]</scope>
    <source>
        <strain evidence="1">Hungarian</strain>
    </source>
</reference>
<dbReference type="AlphaFoldDB" id="A0A212CC51"/>
<dbReference type="Proteomes" id="UP000242450">
    <property type="component" value="Chromosome 23"/>
</dbReference>
<comment type="caution">
    <text evidence="1">The sequence shown here is derived from an EMBL/GenBank/DDBJ whole genome shotgun (WGS) entry which is preliminary data.</text>
</comment>
<proteinExistence type="predicted"/>
<sequence length="111" mass="11199">MGTPTLPSWPGVQQKEITQNPSTSTITLVTSTWSLPLVTSSGSSSTLASSAVPAACCALAASFFAPRGYCQNTMESETGPEEGSITPGSWILVVSLGLHEGGALGPSSLVG</sequence>